<comment type="similarity">
    <text evidence="1">Belongs to the GTP cyclohydrolase I type 2/NIF3 family.</text>
</comment>
<dbReference type="GO" id="GO:0005737">
    <property type="term" value="C:cytoplasm"/>
    <property type="evidence" value="ECO:0007669"/>
    <property type="project" value="TreeGrafter"/>
</dbReference>
<evidence type="ECO:0000313" key="3">
    <source>
        <dbReference type="EMBL" id="EKC69292.1"/>
    </source>
</evidence>
<dbReference type="InterPro" id="IPR002678">
    <property type="entry name" value="DUF34/NIF3"/>
</dbReference>
<dbReference type="FunFam" id="3.40.1390.30:FF:000001">
    <property type="entry name" value="GTP cyclohydrolase 1 type 2"/>
    <property type="match status" value="1"/>
</dbReference>
<proteinExistence type="inferred from homology"/>
<evidence type="ECO:0000256" key="2">
    <source>
        <dbReference type="ARBA" id="ARBA00022723"/>
    </source>
</evidence>
<evidence type="ECO:0000256" key="1">
    <source>
        <dbReference type="ARBA" id="ARBA00006964"/>
    </source>
</evidence>
<gene>
    <name evidence="3" type="ORF">OBE_04483</name>
</gene>
<keyword evidence="2" id="KW-0479">Metal-binding</keyword>
<dbReference type="SUPFAM" id="SSF102705">
    <property type="entry name" value="NIF3 (NGG1p interacting factor 3)-like"/>
    <property type="match status" value="1"/>
</dbReference>
<accession>K1T7Y3</accession>
<comment type="caution">
    <text evidence="3">The sequence shown here is derived from an EMBL/GenBank/DDBJ whole genome shotgun (WGS) entry which is preliminary data.</text>
</comment>
<dbReference type="Gene3D" id="3.40.1390.30">
    <property type="entry name" value="NIF3 (NGG1p interacting factor 3)-like"/>
    <property type="match status" value="1"/>
</dbReference>
<sequence length="142" mass="15916">CGDENKDVKKVFVTLDTNINTVKEAISKNADMIVSHHPILLGGIKRIDYSTSVGQMLKLLIENNIPLFAAHTNMDTAKGGINDKIAEIFELTDVKILDQHTDDSSAGLGRYGRLEKTIKFGDFAEHCKKDTRHTFFACFRQF</sequence>
<dbReference type="PANTHER" id="PTHR13799:SF14">
    <property type="entry name" value="GTP CYCLOHYDROLASE 1 TYPE 2 HOMOLOG"/>
    <property type="match status" value="1"/>
</dbReference>
<organism evidence="3">
    <name type="scientific">human gut metagenome</name>
    <dbReference type="NCBI Taxonomy" id="408170"/>
    <lineage>
        <taxon>unclassified sequences</taxon>
        <taxon>metagenomes</taxon>
        <taxon>organismal metagenomes</taxon>
    </lineage>
</organism>
<dbReference type="PANTHER" id="PTHR13799">
    <property type="entry name" value="NGG1 INTERACTING FACTOR 3"/>
    <property type="match status" value="1"/>
</dbReference>
<dbReference type="EMBL" id="AJWZ01003047">
    <property type="protein sequence ID" value="EKC69292.1"/>
    <property type="molecule type" value="Genomic_DNA"/>
</dbReference>
<protein>
    <submittedName>
        <fullName evidence="3">NGG1p interacting factor 3, NIF3</fullName>
    </submittedName>
</protein>
<dbReference type="GO" id="GO:0046872">
    <property type="term" value="F:metal ion binding"/>
    <property type="evidence" value="ECO:0007669"/>
    <property type="project" value="UniProtKB-KW"/>
</dbReference>
<name>K1T7Y3_9ZZZZ</name>
<feature type="non-terminal residue" evidence="3">
    <location>
        <position position="1"/>
    </location>
</feature>
<dbReference type="InterPro" id="IPR036069">
    <property type="entry name" value="DUF34/NIF3_sf"/>
</dbReference>
<dbReference type="AlphaFoldDB" id="K1T7Y3"/>
<dbReference type="Pfam" id="PF01784">
    <property type="entry name" value="DUF34_NIF3"/>
    <property type="match status" value="1"/>
</dbReference>
<reference evidence="3" key="1">
    <citation type="journal article" date="2013" name="Environ. Microbiol.">
        <title>Microbiota from the distal guts of lean and obese adolescents exhibit partial functional redundancy besides clear differences in community structure.</title>
        <authorList>
            <person name="Ferrer M."/>
            <person name="Ruiz A."/>
            <person name="Lanza F."/>
            <person name="Haange S.B."/>
            <person name="Oberbach A."/>
            <person name="Till H."/>
            <person name="Bargiela R."/>
            <person name="Campoy C."/>
            <person name="Segura M.T."/>
            <person name="Richter M."/>
            <person name="von Bergen M."/>
            <person name="Seifert J."/>
            <person name="Suarez A."/>
        </authorList>
    </citation>
    <scope>NUCLEOTIDE SEQUENCE</scope>
</reference>